<dbReference type="PANTHER" id="PTHR12452">
    <property type="entry name" value="42-9-9 PROTEIN-RELATED"/>
    <property type="match status" value="1"/>
</dbReference>
<evidence type="ECO:0000256" key="2">
    <source>
        <dbReference type="ARBA" id="ARBA00016949"/>
    </source>
</evidence>
<reference evidence="4 5" key="1">
    <citation type="submission" date="2015-09" db="EMBL/GenBank/DDBJ databases">
        <title>Draft genome of the scarab beetle Oryctes borbonicus.</title>
        <authorList>
            <person name="Meyer J.M."/>
            <person name="Markov G.V."/>
            <person name="Baskaran P."/>
            <person name="Herrmann M."/>
            <person name="Sommer R.J."/>
            <person name="Roedelsperger C."/>
        </authorList>
    </citation>
    <scope>NUCLEOTIDE SEQUENCE [LARGE SCALE GENOMIC DNA]</scope>
    <source>
        <strain evidence="4">OB123</strain>
        <tissue evidence="4">Whole animal</tissue>
    </source>
</reference>
<dbReference type="OrthoDB" id="78947at2759"/>
<dbReference type="AlphaFoldDB" id="A0A0T6B7B1"/>
<evidence type="ECO:0000313" key="4">
    <source>
        <dbReference type="EMBL" id="KRT83235.1"/>
    </source>
</evidence>
<proteinExistence type="inferred from homology"/>
<dbReference type="Pfam" id="PF06110">
    <property type="entry name" value="TXD17-like_Trx"/>
    <property type="match status" value="1"/>
</dbReference>
<keyword evidence="5" id="KW-1185">Reference proteome</keyword>
<name>A0A0T6B7B1_9SCAR</name>
<dbReference type="InterPro" id="IPR010357">
    <property type="entry name" value="TXNDC17_dom"/>
</dbReference>
<dbReference type="InterPro" id="IPR036249">
    <property type="entry name" value="Thioredoxin-like_sf"/>
</dbReference>
<dbReference type="EMBL" id="LJIG01009360">
    <property type="protein sequence ID" value="KRT83235.1"/>
    <property type="molecule type" value="Genomic_DNA"/>
</dbReference>
<evidence type="ECO:0000313" key="5">
    <source>
        <dbReference type="Proteomes" id="UP000051574"/>
    </source>
</evidence>
<comment type="caution">
    <text evidence="4">The sequence shown here is derived from an EMBL/GenBank/DDBJ whole genome shotgun (WGS) entry which is preliminary data.</text>
</comment>
<evidence type="ECO:0000256" key="1">
    <source>
        <dbReference type="ARBA" id="ARBA00008987"/>
    </source>
</evidence>
<organism evidence="4 5">
    <name type="scientific">Oryctes borbonicus</name>
    <dbReference type="NCBI Taxonomy" id="1629725"/>
    <lineage>
        <taxon>Eukaryota</taxon>
        <taxon>Metazoa</taxon>
        <taxon>Ecdysozoa</taxon>
        <taxon>Arthropoda</taxon>
        <taxon>Hexapoda</taxon>
        <taxon>Insecta</taxon>
        <taxon>Pterygota</taxon>
        <taxon>Neoptera</taxon>
        <taxon>Endopterygota</taxon>
        <taxon>Coleoptera</taxon>
        <taxon>Polyphaga</taxon>
        <taxon>Scarabaeiformia</taxon>
        <taxon>Scarabaeidae</taxon>
        <taxon>Dynastinae</taxon>
        <taxon>Oryctes</taxon>
    </lineage>
</organism>
<dbReference type="Gene3D" id="3.40.30.10">
    <property type="entry name" value="Glutaredoxin"/>
    <property type="match status" value="1"/>
</dbReference>
<dbReference type="Proteomes" id="UP000051574">
    <property type="component" value="Unassembled WGS sequence"/>
</dbReference>
<sequence>MVIKQEIQGYEAFCEFVSGLQENKGNIYVFFSGSKSADGKSWCPDCVRAQPIIYKALEKADPSTVFVYVEVGDRPFWKDPKCPFRTDKRTKLLVLPTLVRFGHP</sequence>
<dbReference type="SUPFAM" id="SSF52833">
    <property type="entry name" value="Thioredoxin-like"/>
    <property type="match status" value="1"/>
</dbReference>
<protein>
    <recommendedName>
        <fullName evidence="2">Thioredoxin domain-containing protein 17</fullName>
    </recommendedName>
</protein>
<feature type="domain" description="Thioredoxin" evidence="3">
    <location>
        <begin position="7"/>
        <end position="103"/>
    </location>
</feature>
<dbReference type="GO" id="GO:0047134">
    <property type="term" value="F:protein-disulfide reductase [NAD(P)H] activity"/>
    <property type="evidence" value="ECO:0007669"/>
    <property type="project" value="InterPro"/>
</dbReference>
<dbReference type="GO" id="GO:0005829">
    <property type="term" value="C:cytosol"/>
    <property type="evidence" value="ECO:0007669"/>
    <property type="project" value="TreeGrafter"/>
</dbReference>
<comment type="similarity">
    <text evidence="1">Belongs to the thioredoxin family.</text>
</comment>
<feature type="non-terminal residue" evidence="4">
    <location>
        <position position="104"/>
    </location>
</feature>
<accession>A0A0T6B7B1</accession>
<dbReference type="PANTHER" id="PTHR12452:SF0">
    <property type="entry name" value="THIOREDOXIN DOMAIN-CONTAINING PROTEIN 17"/>
    <property type="match status" value="1"/>
</dbReference>
<evidence type="ECO:0000259" key="3">
    <source>
        <dbReference type="Pfam" id="PF06110"/>
    </source>
</evidence>
<dbReference type="InterPro" id="IPR045108">
    <property type="entry name" value="TXNDC17-like"/>
</dbReference>
<gene>
    <name evidence="4" type="ORF">AMK59_3172</name>
</gene>